<dbReference type="EC" id="6.3.2.17" evidence="3"/>
<evidence type="ECO:0000256" key="6">
    <source>
        <dbReference type="ARBA" id="ARBA00022741"/>
    </source>
</evidence>
<dbReference type="PIRSF" id="PIRSF001563">
    <property type="entry name" value="Folylpolyglu_synth"/>
    <property type="match status" value="1"/>
</dbReference>
<dbReference type="GO" id="GO:0005524">
    <property type="term" value="F:ATP binding"/>
    <property type="evidence" value="ECO:0007669"/>
    <property type="project" value="UniProtKB-KW"/>
</dbReference>
<evidence type="ECO:0000256" key="7">
    <source>
        <dbReference type="ARBA" id="ARBA00022840"/>
    </source>
</evidence>
<dbReference type="NCBIfam" id="TIGR01499">
    <property type="entry name" value="folC"/>
    <property type="match status" value="1"/>
</dbReference>
<reference evidence="12 13" key="1">
    <citation type="submission" date="2019-06" db="EMBL/GenBank/DDBJ databases">
        <title>Sequencing the genomes of 1000 actinobacteria strains.</title>
        <authorList>
            <person name="Klenk H.-P."/>
        </authorList>
    </citation>
    <scope>NUCLEOTIDE SEQUENCE [LARGE SCALE GENOMIC DNA]</scope>
    <source>
        <strain evidence="12 13">DSM 18607</strain>
    </source>
</reference>
<evidence type="ECO:0000313" key="12">
    <source>
        <dbReference type="EMBL" id="TQJ10000.1"/>
    </source>
</evidence>
<organism evidence="12 13">
    <name type="scientific">Lapillicoccus jejuensis</name>
    <dbReference type="NCBI Taxonomy" id="402171"/>
    <lineage>
        <taxon>Bacteria</taxon>
        <taxon>Bacillati</taxon>
        <taxon>Actinomycetota</taxon>
        <taxon>Actinomycetes</taxon>
        <taxon>Micrococcales</taxon>
        <taxon>Intrasporangiaceae</taxon>
        <taxon>Lapillicoccus</taxon>
    </lineage>
</organism>
<comment type="catalytic activity">
    <reaction evidence="10">
        <text>(6S)-5,6,7,8-tetrahydrofolyl-(gamma-L-Glu)(n) + L-glutamate + ATP = (6S)-5,6,7,8-tetrahydrofolyl-(gamma-L-Glu)(n+1) + ADP + phosphate + H(+)</text>
        <dbReference type="Rhea" id="RHEA:10580"/>
        <dbReference type="Rhea" id="RHEA-COMP:14738"/>
        <dbReference type="Rhea" id="RHEA-COMP:14740"/>
        <dbReference type="ChEBI" id="CHEBI:15378"/>
        <dbReference type="ChEBI" id="CHEBI:29985"/>
        <dbReference type="ChEBI" id="CHEBI:30616"/>
        <dbReference type="ChEBI" id="CHEBI:43474"/>
        <dbReference type="ChEBI" id="CHEBI:141005"/>
        <dbReference type="ChEBI" id="CHEBI:456216"/>
        <dbReference type="EC" id="6.3.2.17"/>
    </reaction>
</comment>
<dbReference type="Proteomes" id="UP000317893">
    <property type="component" value="Unassembled WGS sequence"/>
</dbReference>
<gene>
    <name evidence="12" type="ORF">FB458_3118</name>
</gene>
<dbReference type="GO" id="GO:0046872">
    <property type="term" value="F:metal ion binding"/>
    <property type="evidence" value="ECO:0007669"/>
    <property type="project" value="UniProtKB-KW"/>
</dbReference>
<keyword evidence="6" id="KW-0547">Nucleotide-binding</keyword>
<dbReference type="EMBL" id="VFMN01000001">
    <property type="protein sequence ID" value="TQJ10000.1"/>
    <property type="molecule type" value="Genomic_DNA"/>
</dbReference>
<evidence type="ECO:0000256" key="1">
    <source>
        <dbReference type="ARBA" id="ARBA00001946"/>
    </source>
</evidence>
<proteinExistence type="inferred from homology"/>
<dbReference type="SUPFAM" id="SSF53623">
    <property type="entry name" value="MurD-like peptide ligases, catalytic domain"/>
    <property type="match status" value="1"/>
</dbReference>
<name>A0A542E3T3_9MICO</name>
<evidence type="ECO:0000256" key="4">
    <source>
        <dbReference type="ARBA" id="ARBA00022598"/>
    </source>
</evidence>
<dbReference type="InterPro" id="IPR004101">
    <property type="entry name" value="Mur_ligase_C"/>
</dbReference>
<evidence type="ECO:0000259" key="11">
    <source>
        <dbReference type="Pfam" id="PF02875"/>
    </source>
</evidence>
<dbReference type="GO" id="GO:0004326">
    <property type="term" value="F:tetrahydrofolylpolyglutamate synthase activity"/>
    <property type="evidence" value="ECO:0007669"/>
    <property type="project" value="UniProtKB-EC"/>
</dbReference>
<evidence type="ECO:0000256" key="5">
    <source>
        <dbReference type="ARBA" id="ARBA00022723"/>
    </source>
</evidence>
<evidence type="ECO:0000256" key="10">
    <source>
        <dbReference type="ARBA" id="ARBA00047493"/>
    </source>
</evidence>
<dbReference type="AlphaFoldDB" id="A0A542E3T3"/>
<dbReference type="Pfam" id="PF02875">
    <property type="entry name" value="Mur_ligase_C"/>
    <property type="match status" value="1"/>
</dbReference>
<keyword evidence="7" id="KW-0067">ATP-binding</keyword>
<comment type="similarity">
    <text evidence="2">Belongs to the folylpolyglutamate synthase family.</text>
</comment>
<evidence type="ECO:0000256" key="2">
    <source>
        <dbReference type="ARBA" id="ARBA00008276"/>
    </source>
</evidence>
<dbReference type="GO" id="GO:0005737">
    <property type="term" value="C:cytoplasm"/>
    <property type="evidence" value="ECO:0007669"/>
    <property type="project" value="TreeGrafter"/>
</dbReference>
<keyword evidence="5" id="KW-0479">Metal-binding</keyword>
<evidence type="ECO:0000256" key="3">
    <source>
        <dbReference type="ARBA" id="ARBA00013025"/>
    </source>
</evidence>
<feature type="domain" description="Mur ligase C-terminal" evidence="11">
    <location>
        <begin position="324"/>
        <end position="452"/>
    </location>
</feature>
<sequence length="468" mass="49430">MSPSGRPDAAQQEAARRLEVEKRVRQVEAEILARAPETHVDPSLDEIRAVMELLGDPQHTFPVIHLTGTNGKTTTARMVEALLREAGLTTGRFTSPHLHSFRERISIGGEPISAERLVEVYDEVLPMVQLADARSVERGGGRLNFFMMSVVLAYAAFADAPVDVGVVEVGLGGRWDATNVADGQVAVVTPVDLDHTRLLGDTVEEIATEKSGIIKPGAIAVSAVQERDVAEILVERSQEVGARPVFEGVDFGVVAREVALGGQLLTLKGLAGEYPEVFVPLHGEHMASNAAVALAAVEAFLGGGETALDADVVRAGFASVTSPGRLEVVRRSPTVLVDAAHNPAGARALRAALDDAFTFTRLVGVVAIFADKEPLEMLEILEPALDHVVVTRNSSPRSIPPDELGRIAVEVFGEDRVTVVRDLPDALDRAAGLAESTGDASGMGSGVLVTGSVVTAADARMLLGHTDT</sequence>
<keyword evidence="4" id="KW-0436">Ligase</keyword>
<dbReference type="Gene3D" id="3.40.1190.10">
    <property type="entry name" value="Mur-like, catalytic domain"/>
    <property type="match status" value="1"/>
</dbReference>
<protein>
    <recommendedName>
        <fullName evidence="3">tetrahydrofolate synthase</fullName>
        <ecNumber evidence="3">6.3.2.17</ecNumber>
    </recommendedName>
    <alternativeName>
        <fullName evidence="9">Tetrahydrofolylpolyglutamate synthase</fullName>
    </alternativeName>
</protein>
<comment type="caution">
    <text evidence="12">The sequence shown here is derived from an EMBL/GenBank/DDBJ whole genome shotgun (WGS) entry which is preliminary data.</text>
</comment>
<evidence type="ECO:0000256" key="9">
    <source>
        <dbReference type="ARBA" id="ARBA00030592"/>
    </source>
</evidence>
<dbReference type="FunFam" id="3.40.1190.10:FF:000011">
    <property type="entry name" value="Folylpolyglutamate synthase/dihydrofolate synthase"/>
    <property type="match status" value="1"/>
</dbReference>
<dbReference type="PANTHER" id="PTHR11136:SF0">
    <property type="entry name" value="DIHYDROFOLATE SYNTHETASE-RELATED"/>
    <property type="match status" value="1"/>
</dbReference>
<evidence type="ECO:0000313" key="13">
    <source>
        <dbReference type="Proteomes" id="UP000317893"/>
    </source>
</evidence>
<evidence type="ECO:0000256" key="8">
    <source>
        <dbReference type="ARBA" id="ARBA00022842"/>
    </source>
</evidence>
<dbReference type="InterPro" id="IPR001645">
    <property type="entry name" value="Folylpolyglutamate_synth"/>
</dbReference>
<dbReference type="InterPro" id="IPR036615">
    <property type="entry name" value="Mur_ligase_C_dom_sf"/>
</dbReference>
<accession>A0A542E3T3</accession>
<dbReference type="SUPFAM" id="SSF53244">
    <property type="entry name" value="MurD-like peptide ligases, peptide-binding domain"/>
    <property type="match status" value="1"/>
</dbReference>
<dbReference type="RefSeq" id="WP_141849279.1">
    <property type="nucleotide sequence ID" value="NZ_BAAAPR010000001.1"/>
</dbReference>
<dbReference type="Gene3D" id="3.90.190.20">
    <property type="entry name" value="Mur ligase, C-terminal domain"/>
    <property type="match status" value="1"/>
</dbReference>
<dbReference type="GO" id="GO:0008841">
    <property type="term" value="F:dihydrofolate synthase activity"/>
    <property type="evidence" value="ECO:0007669"/>
    <property type="project" value="TreeGrafter"/>
</dbReference>
<keyword evidence="13" id="KW-1185">Reference proteome</keyword>
<comment type="cofactor">
    <cofactor evidence="1">
        <name>Mg(2+)</name>
        <dbReference type="ChEBI" id="CHEBI:18420"/>
    </cofactor>
</comment>
<dbReference type="PANTHER" id="PTHR11136">
    <property type="entry name" value="FOLYLPOLYGLUTAMATE SYNTHASE-RELATED"/>
    <property type="match status" value="1"/>
</dbReference>
<keyword evidence="8" id="KW-0460">Magnesium</keyword>
<dbReference type="InterPro" id="IPR036565">
    <property type="entry name" value="Mur-like_cat_sf"/>
</dbReference>
<dbReference type="OrthoDB" id="9809356at2"/>